<dbReference type="GO" id="GO:0005615">
    <property type="term" value="C:extracellular space"/>
    <property type="evidence" value="ECO:0007669"/>
    <property type="project" value="TreeGrafter"/>
</dbReference>
<keyword evidence="4" id="KW-0964">Secreted</keyword>
<dbReference type="Proteomes" id="UP000027135">
    <property type="component" value="Unassembled WGS sequence"/>
</dbReference>
<dbReference type="InterPro" id="IPR008717">
    <property type="entry name" value="Noggin"/>
</dbReference>
<accession>A0A067R583</accession>
<organism evidence="7 8">
    <name type="scientific">Zootermopsis nevadensis</name>
    <name type="common">Dampwood termite</name>
    <dbReference type="NCBI Taxonomy" id="136037"/>
    <lineage>
        <taxon>Eukaryota</taxon>
        <taxon>Metazoa</taxon>
        <taxon>Ecdysozoa</taxon>
        <taxon>Arthropoda</taxon>
        <taxon>Hexapoda</taxon>
        <taxon>Insecta</taxon>
        <taxon>Pterygota</taxon>
        <taxon>Neoptera</taxon>
        <taxon>Polyneoptera</taxon>
        <taxon>Dictyoptera</taxon>
        <taxon>Blattodea</taxon>
        <taxon>Blattoidea</taxon>
        <taxon>Termitoidae</taxon>
        <taxon>Termopsidae</taxon>
        <taxon>Zootermopsis</taxon>
    </lineage>
</organism>
<dbReference type="Pfam" id="PF05806">
    <property type="entry name" value="Noggin"/>
    <property type="match status" value="1"/>
</dbReference>
<reference evidence="7 8" key="1">
    <citation type="journal article" date="2014" name="Nat. Commun.">
        <title>Molecular traces of alternative social organization in a termite genome.</title>
        <authorList>
            <person name="Terrapon N."/>
            <person name="Li C."/>
            <person name="Robertson H.M."/>
            <person name="Ji L."/>
            <person name="Meng X."/>
            <person name="Booth W."/>
            <person name="Chen Z."/>
            <person name="Childers C.P."/>
            <person name="Glastad K.M."/>
            <person name="Gokhale K."/>
            <person name="Gowin J."/>
            <person name="Gronenberg W."/>
            <person name="Hermansen R.A."/>
            <person name="Hu H."/>
            <person name="Hunt B.G."/>
            <person name="Huylmans A.K."/>
            <person name="Khalil S.M."/>
            <person name="Mitchell R.D."/>
            <person name="Munoz-Torres M.C."/>
            <person name="Mustard J.A."/>
            <person name="Pan H."/>
            <person name="Reese J.T."/>
            <person name="Scharf M.E."/>
            <person name="Sun F."/>
            <person name="Vogel H."/>
            <person name="Xiao J."/>
            <person name="Yang W."/>
            <person name="Yang Z."/>
            <person name="Yang Z."/>
            <person name="Zhou J."/>
            <person name="Zhu J."/>
            <person name="Brent C.S."/>
            <person name="Elsik C.G."/>
            <person name="Goodisman M.A."/>
            <person name="Liberles D.A."/>
            <person name="Roe R.M."/>
            <person name="Vargo E.L."/>
            <person name="Vilcinskas A."/>
            <person name="Wang J."/>
            <person name="Bornberg-Bauer E."/>
            <person name="Korb J."/>
            <person name="Zhang G."/>
            <person name="Liebig J."/>
        </authorList>
    </citation>
    <scope>NUCLEOTIDE SEQUENCE [LARGE SCALE GENOMIC DNA]</scope>
    <source>
        <tissue evidence="7">Whole organism</tissue>
    </source>
</reference>
<sequence length="285" mass="32420">MPRSSEVKSLLLVLVLTLGRGARCKRRGAVFLPPDSTGLVGTPPADRPLLPLKFWANPRKSPLKPRRKDLDEQTLLKLMGQDFDSRWMRRTHPSHTHIQDGTAGDIEDRATVRTLREMAGEELQLLPDELVPPENRAAVIAWLVQRATCPIRYVWDDLGPYFWPRWVRRGECVHDAGVETTSEGRNSSRRTNTRNTPCSWPPGMLCVPGVARNLQILRWHCRLRKNLSVGGASNSNNVWLLRGSAGQAVVDRHYNSSSKSKRRKRYRCQWLKVPYPVPEDCVCSC</sequence>
<evidence type="ECO:0000313" key="7">
    <source>
        <dbReference type="EMBL" id="KDR14442.1"/>
    </source>
</evidence>
<feature type="chain" id="PRO_5001648023" evidence="6">
    <location>
        <begin position="22"/>
        <end position="285"/>
    </location>
</feature>
<evidence type="ECO:0000256" key="5">
    <source>
        <dbReference type="ARBA" id="ARBA00022729"/>
    </source>
</evidence>
<keyword evidence="8" id="KW-1185">Reference proteome</keyword>
<evidence type="ECO:0000256" key="1">
    <source>
        <dbReference type="ARBA" id="ARBA00004613"/>
    </source>
</evidence>
<name>A0A067R583_ZOONE</name>
<dbReference type="GO" id="GO:0045596">
    <property type="term" value="P:negative regulation of cell differentiation"/>
    <property type="evidence" value="ECO:0007669"/>
    <property type="project" value="InterPro"/>
</dbReference>
<evidence type="ECO:0000256" key="6">
    <source>
        <dbReference type="SAM" id="SignalP"/>
    </source>
</evidence>
<evidence type="ECO:0000256" key="3">
    <source>
        <dbReference type="ARBA" id="ARBA00022473"/>
    </source>
</evidence>
<keyword evidence="3" id="KW-0217">Developmental protein</keyword>
<dbReference type="Gene3D" id="2.10.90.10">
    <property type="entry name" value="Cystine-knot cytokines"/>
    <property type="match status" value="1"/>
</dbReference>
<dbReference type="STRING" id="136037.A0A067R583"/>
<comment type="subcellular location">
    <subcellularLocation>
        <location evidence="1">Secreted</location>
    </subcellularLocation>
</comment>
<dbReference type="SUPFAM" id="SSF57501">
    <property type="entry name" value="Cystine-knot cytokines"/>
    <property type="match status" value="1"/>
</dbReference>
<evidence type="ECO:0000256" key="2">
    <source>
        <dbReference type="ARBA" id="ARBA00007480"/>
    </source>
</evidence>
<evidence type="ECO:0000313" key="8">
    <source>
        <dbReference type="Proteomes" id="UP000027135"/>
    </source>
</evidence>
<protein>
    <submittedName>
        <fullName evidence="7">Noggin-2</fullName>
    </submittedName>
</protein>
<proteinExistence type="inferred from homology"/>
<dbReference type="PANTHER" id="PTHR10494:SF6">
    <property type="entry name" value="NOGGIN"/>
    <property type="match status" value="1"/>
</dbReference>
<comment type="similarity">
    <text evidence="2">Belongs to the noggin family.</text>
</comment>
<dbReference type="InParanoid" id="A0A067R583"/>
<dbReference type="EMBL" id="KK852879">
    <property type="protein sequence ID" value="KDR14442.1"/>
    <property type="molecule type" value="Genomic_DNA"/>
</dbReference>
<dbReference type="OMA" id="YFWPRWI"/>
<dbReference type="eggNOG" id="ENOG502RY1U">
    <property type="taxonomic scope" value="Eukaryota"/>
</dbReference>
<keyword evidence="5 6" id="KW-0732">Signal</keyword>
<evidence type="ECO:0000256" key="4">
    <source>
        <dbReference type="ARBA" id="ARBA00022525"/>
    </source>
</evidence>
<dbReference type="InterPro" id="IPR029034">
    <property type="entry name" value="Cystine-knot_cytokine"/>
</dbReference>
<dbReference type="GO" id="GO:0030514">
    <property type="term" value="P:negative regulation of BMP signaling pathway"/>
    <property type="evidence" value="ECO:0007669"/>
    <property type="project" value="InterPro"/>
</dbReference>
<feature type="signal peptide" evidence="6">
    <location>
        <begin position="1"/>
        <end position="21"/>
    </location>
</feature>
<dbReference type="PANTHER" id="PTHR10494">
    <property type="entry name" value="BONE MORPHOGENETIC PROTEIN INHIBITOR, NOGGIN"/>
    <property type="match status" value="1"/>
</dbReference>
<dbReference type="GO" id="GO:0009953">
    <property type="term" value="P:dorsal/ventral pattern formation"/>
    <property type="evidence" value="ECO:0007669"/>
    <property type="project" value="TreeGrafter"/>
</dbReference>
<gene>
    <name evidence="7" type="ORF">L798_11611</name>
</gene>
<dbReference type="AlphaFoldDB" id="A0A067R583"/>